<evidence type="ECO:0008006" key="4">
    <source>
        <dbReference type="Google" id="ProtNLM"/>
    </source>
</evidence>
<feature type="chain" id="PRO_5014428131" description="Bacterial repeat domain-containing protein" evidence="1">
    <location>
        <begin position="20"/>
        <end position="131"/>
    </location>
</feature>
<protein>
    <recommendedName>
        <fullName evidence="4">Bacterial repeat domain-containing protein</fullName>
    </recommendedName>
</protein>
<reference evidence="2 3" key="1">
    <citation type="submission" date="2016-04" db="EMBL/GenBank/DDBJ databases">
        <title>A degradative enzymes factory behind the ericoid mycorrhizal symbiosis.</title>
        <authorList>
            <consortium name="DOE Joint Genome Institute"/>
            <person name="Martino E."/>
            <person name="Morin E."/>
            <person name="Grelet G."/>
            <person name="Kuo A."/>
            <person name="Kohler A."/>
            <person name="Daghino S."/>
            <person name="Barry K."/>
            <person name="Choi C."/>
            <person name="Cichocki N."/>
            <person name="Clum A."/>
            <person name="Copeland A."/>
            <person name="Hainaut M."/>
            <person name="Haridas S."/>
            <person name="Labutti K."/>
            <person name="Lindquist E."/>
            <person name="Lipzen A."/>
            <person name="Khouja H.-R."/>
            <person name="Murat C."/>
            <person name="Ohm R."/>
            <person name="Olson A."/>
            <person name="Spatafora J."/>
            <person name="Veneault-Fourrey C."/>
            <person name="Henrissat B."/>
            <person name="Grigoriev I."/>
            <person name="Martin F."/>
            <person name="Perotto S."/>
        </authorList>
    </citation>
    <scope>NUCLEOTIDE SEQUENCE [LARGE SCALE GENOMIC DNA]</scope>
    <source>
        <strain evidence="2 3">F</strain>
    </source>
</reference>
<gene>
    <name evidence="2" type="ORF">L207DRAFT_518752</name>
</gene>
<accession>A0A2J6R1K1</accession>
<keyword evidence="1" id="KW-0732">Signal</keyword>
<evidence type="ECO:0000313" key="2">
    <source>
        <dbReference type="EMBL" id="PMD32384.1"/>
    </source>
</evidence>
<evidence type="ECO:0000256" key="1">
    <source>
        <dbReference type="SAM" id="SignalP"/>
    </source>
</evidence>
<evidence type="ECO:0000313" key="3">
    <source>
        <dbReference type="Proteomes" id="UP000235786"/>
    </source>
</evidence>
<dbReference type="EMBL" id="KZ613959">
    <property type="protein sequence ID" value="PMD32384.1"/>
    <property type="molecule type" value="Genomic_DNA"/>
</dbReference>
<feature type="signal peptide" evidence="1">
    <location>
        <begin position="1"/>
        <end position="19"/>
    </location>
</feature>
<sequence length="131" mass="14257">MRNPSILLLGASLITSTLAWSGAGFLSTRNVSISNDFFFGFAVIDGGDIVCATEGTNAAGYTFTNWIVGTDGYLQVNCVPGYFFEIGLYPEYPVDSYKHAWITEPTQNTYPLTLTLTGNCTDPTTFCTMSF</sequence>
<dbReference type="Proteomes" id="UP000235786">
    <property type="component" value="Unassembled WGS sequence"/>
</dbReference>
<dbReference type="AlphaFoldDB" id="A0A2J6R1K1"/>
<organism evidence="2 3">
    <name type="scientific">Hyaloscypha variabilis (strain UAMH 11265 / GT02V1 / F)</name>
    <name type="common">Meliniomyces variabilis</name>
    <dbReference type="NCBI Taxonomy" id="1149755"/>
    <lineage>
        <taxon>Eukaryota</taxon>
        <taxon>Fungi</taxon>
        <taxon>Dikarya</taxon>
        <taxon>Ascomycota</taxon>
        <taxon>Pezizomycotina</taxon>
        <taxon>Leotiomycetes</taxon>
        <taxon>Helotiales</taxon>
        <taxon>Hyaloscyphaceae</taxon>
        <taxon>Hyaloscypha</taxon>
        <taxon>Hyaloscypha variabilis</taxon>
    </lineage>
</organism>
<keyword evidence="3" id="KW-1185">Reference proteome</keyword>
<proteinExistence type="predicted"/>
<name>A0A2J6R1K1_HYAVF</name>